<evidence type="ECO:0000313" key="4">
    <source>
        <dbReference type="EnsemblMetazoa" id="SMAR002024-PA"/>
    </source>
</evidence>
<sequence>MFEFNRIKPFDRGYMDNPGPMVVFATPGMIILGNILKKWAPFEENMIITPGYCVACTVGSKILNEAKRVECEERKVIDVKMSVQYRQCEPRNVVLVHGEESKMDFLKQKITRQFAIHKPKIFIDVALKNLKSIGSSHLHGLLVSKNNTLRLMDPEVATNELGINFRRIRFTSTENK</sequence>
<accession>T1IM30</accession>
<dbReference type="GO" id="GO:0005634">
    <property type="term" value="C:nucleus"/>
    <property type="evidence" value="ECO:0007669"/>
    <property type="project" value="TreeGrafter"/>
</dbReference>
<feature type="domain" description="Zn-dependent metallo-hydrolase RNA specificity" evidence="2">
    <location>
        <begin position="86"/>
        <end position="116"/>
    </location>
</feature>
<proteinExistence type="predicted"/>
<dbReference type="PANTHER" id="PTHR11203:SF37">
    <property type="entry name" value="INTEGRATOR COMPLEX SUBUNIT 11"/>
    <property type="match status" value="1"/>
</dbReference>
<dbReference type="Proteomes" id="UP000014500">
    <property type="component" value="Unassembled WGS sequence"/>
</dbReference>
<dbReference type="Pfam" id="PF07521">
    <property type="entry name" value="RMMBL"/>
    <property type="match status" value="1"/>
</dbReference>
<organism evidence="4 5">
    <name type="scientific">Strigamia maritima</name>
    <name type="common">European centipede</name>
    <name type="synonym">Geophilus maritimus</name>
    <dbReference type="NCBI Taxonomy" id="126957"/>
    <lineage>
        <taxon>Eukaryota</taxon>
        <taxon>Metazoa</taxon>
        <taxon>Ecdysozoa</taxon>
        <taxon>Arthropoda</taxon>
        <taxon>Myriapoda</taxon>
        <taxon>Chilopoda</taxon>
        <taxon>Pleurostigmophora</taxon>
        <taxon>Geophilomorpha</taxon>
        <taxon>Linotaeniidae</taxon>
        <taxon>Strigamia</taxon>
    </lineage>
</organism>
<evidence type="ECO:0000256" key="1">
    <source>
        <dbReference type="ARBA" id="ARBA00022801"/>
    </source>
</evidence>
<keyword evidence="5" id="KW-1185">Reference proteome</keyword>
<dbReference type="InterPro" id="IPR050698">
    <property type="entry name" value="MBL"/>
</dbReference>
<evidence type="ECO:0000259" key="3">
    <source>
        <dbReference type="Pfam" id="PF10996"/>
    </source>
</evidence>
<reference evidence="5" key="1">
    <citation type="submission" date="2011-05" db="EMBL/GenBank/DDBJ databases">
        <authorList>
            <person name="Richards S.R."/>
            <person name="Qu J."/>
            <person name="Jiang H."/>
            <person name="Jhangiani S.N."/>
            <person name="Agravi P."/>
            <person name="Goodspeed R."/>
            <person name="Gross S."/>
            <person name="Mandapat C."/>
            <person name="Jackson L."/>
            <person name="Mathew T."/>
            <person name="Pu L."/>
            <person name="Thornton R."/>
            <person name="Saada N."/>
            <person name="Wilczek-Boney K.B."/>
            <person name="Lee S."/>
            <person name="Kovar C."/>
            <person name="Wu Y."/>
            <person name="Scherer S.E."/>
            <person name="Worley K.C."/>
            <person name="Muzny D.M."/>
            <person name="Gibbs R."/>
        </authorList>
    </citation>
    <scope>NUCLEOTIDE SEQUENCE</scope>
    <source>
        <strain evidence="5">Brora</strain>
    </source>
</reference>
<dbReference type="STRING" id="126957.T1IM30"/>
<reference evidence="4" key="2">
    <citation type="submission" date="2015-02" db="UniProtKB">
        <authorList>
            <consortium name="EnsemblMetazoa"/>
        </authorList>
    </citation>
    <scope>IDENTIFICATION</scope>
</reference>
<dbReference type="GO" id="GO:0016787">
    <property type="term" value="F:hydrolase activity"/>
    <property type="evidence" value="ECO:0007669"/>
    <property type="project" value="UniProtKB-KW"/>
</dbReference>
<dbReference type="EMBL" id="JH430957">
    <property type="status" value="NOT_ANNOTATED_CDS"/>
    <property type="molecule type" value="Genomic_DNA"/>
</dbReference>
<dbReference type="GO" id="GO:0016180">
    <property type="term" value="P:snRNA processing"/>
    <property type="evidence" value="ECO:0007669"/>
    <property type="project" value="TreeGrafter"/>
</dbReference>
<dbReference type="AlphaFoldDB" id="T1IM30"/>
<dbReference type="PANTHER" id="PTHR11203">
    <property type="entry name" value="CLEAVAGE AND POLYADENYLATION SPECIFICITY FACTOR FAMILY MEMBER"/>
    <property type="match status" value="1"/>
</dbReference>
<keyword evidence="1" id="KW-0378">Hydrolase</keyword>
<dbReference type="HOGENOM" id="CLU_1527097_0_0_1"/>
<dbReference type="EnsemblMetazoa" id="SMAR002024-RA">
    <property type="protein sequence ID" value="SMAR002024-PA"/>
    <property type="gene ID" value="SMAR002024"/>
</dbReference>
<dbReference type="InterPro" id="IPR036866">
    <property type="entry name" value="RibonucZ/Hydroxyglut_hydro"/>
</dbReference>
<dbReference type="SUPFAM" id="SSF56281">
    <property type="entry name" value="Metallo-hydrolase/oxidoreductase"/>
    <property type="match status" value="1"/>
</dbReference>
<feature type="domain" description="Beta-Casp" evidence="3">
    <location>
        <begin position="16"/>
        <end position="62"/>
    </location>
</feature>
<dbReference type="GO" id="GO:0004521">
    <property type="term" value="F:RNA endonuclease activity"/>
    <property type="evidence" value="ECO:0007669"/>
    <property type="project" value="TreeGrafter"/>
</dbReference>
<dbReference type="Gene3D" id="3.40.50.10890">
    <property type="match status" value="1"/>
</dbReference>
<name>T1IM30_STRMM</name>
<dbReference type="Pfam" id="PF10996">
    <property type="entry name" value="Beta-Casp"/>
    <property type="match status" value="1"/>
</dbReference>
<dbReference type="InterPro" id="IPR022712">
    <property type="entry name" value="Beta_Casp"/>
</dbReference>
<dbReference type="InterPro" id="IPR011108">
    <property type="entry name" value="RMMBL"/>
</dbReference>
<dbReference type="PhylomeDB" id="T1IM30"/>
<dbReference type="eggNOG" id="KOG1136">
    <property type="taxonomic scope" value="Eukaryota"/>
</dbReference>
<evidence type="ECO:0000313" key="5">
    <source>
        <dbReference type="Proteomes" id="UP000014500"/>
    </source>
</evidence>
<evidence type="ECO:0000259" key="2">
    <source>
        <dbReference type="Pfam" id="PF07521"/>
    </source>
</evidence>
<protein>
    <submittedName>
        <fullName evidence="4">Uncharacterized protein</fullName>
    </submittedName>
</protein>